<proteinExistence type="predicted"/>
<dbReference type="EMBL" id="LGSS01000006">
    <property type="protein sequence ID" value="KNF08538.1"/>
    <property type="molecule type" value="Genomic_DNA"/>
</dbReference>
<sequence length="232" mass="26858">MNSKFLEIHREEIEKVIDYQSFEYIIDTIQKGYKEFKAIKPMLDGKGDIKTHQGAVGHMRSKKIDDSFVKNMDEGAKIGFNTDTFKAGSTTLPRLTKKNVTLTTKYCKSTREIISDPSGYMKDFVVKNKALDSQLSLFDFTDNCEKTLKECEENIEYYGIITYYFNEESSLENVNIIFFDKQIKSILLELEAPKDLLENQGIEINEDAENNDNKDTLKDYMKVVKESKEKIK</sequence>
<reference evidence="2" key="1">
    <citation type="submission" date="2015-07" db="EMBL/GenBank/DDBJ databases">
        <title>Draft genome sequence of the purine-degrading Gottschalkia purinilyticum DSM 1384 (formerly Clostridium purinilyticum).</title>
        <authorList>
            <person name="Poehlein A."/>
            <person name="Schiel-Bengelsdorf B."/>
            <person name="Bengelsdorf F.R."/>
            <person name="Daniel R."/>
            <person name="Duerre P."/>
        </authorList>
    </citation>
    <scope>NUCLEOTIDE SEQUENCE [LARGE SCALE GENOMIC DNA]</scope>
    <source>
        <strain evidence="2">DSM 1384</strain>
    </source>
</reference>
<evidence type="ECO:0000313" key="1">
    <source>
        <dbReference type="EMBL" id="KNF08538.1"/>
    </source>
</evidence>
<evidence type="ECO:0000313" key="2">
    <source>
        <dbReference type="Proteomes" id="UP000037267"/>
    </source>
</evidence>
<protein>
    <submittedName>
        <fullName evidence="1">Uncharacterized protein</fullName>
    </submittedName>
</protein>
<keyword evidence="2" id="KW-1185">Reference proteome</keyword>
<comment type="caution">
    <text evidence="1">The sequence shown here is derived from an EMBL/GenBank/DDBJ whole genome shotgun (WGS) entry which is preliminary data.</text>
</comment>
<name>A0A0L0WAI7_GOTPU</name>
<dbReference type="AlphaFoldDB" id="A0A0L0WAI7"/>
<accession>A0A0L0WAI7</accession>
<organism evidence="1 2">
    <name type="scientific">Gottschalkia purinilytica</name>
    <name type="common">Clostridium purinilyticum</name>
    <dbReference type="NCBI Taxonomy" id="1503"/>
    <lineage>
        <taxon>Bacteria</taxon>
        <taxon>Bacillati</taxon>
        <taxon>Bacillota</taxon>
        <taxon>Tissierellia</taxon>
        <taxon>Tissierellales</taxon>
        <taxon>Gottschalkiaceae</taxon>
        <taxon>Gottschalkia</taxon>
    </lineage>
</organism>
<gene>
    <name evidence="1" type="ORF">CLPU_6c00240</name>
</gene>
<dbReference type="RefSeq" id="WP_050355062.1">
    <property type="nucleotide sequence ID" value="NZ_LGSS01000006.1"/>
</dbReference>
<dbReference type="STRING" id="1503.CLPU_6c00240"/>
<dbReference type="Proteomes" id="UP000037267">
    <property type="component" value="Unassembled WGS sequence"/>
</dbReference>